<evidence type="ECO:0000256" key="1">
    <source>
        <dbReference type="SAM" id="Phobius"/>
    </source>
</evidence>
<keyword evidence="3" id="KW-1185">Reference proteome</keyword>
<dbReference type="InterPro" id="IPR004316">
    <property type="entry name" value="SWEET_rpt"/>
</dbReference>
<dbReference type="Proteomes" id="UP001560573">
    <property type="component" value="Unassembled WGS sequence"/>
</dbReference>
<proteinExistence type="predicted"/>
<keyword evidence="1" id="KW-0812">Transmembrane</keyword>
<feature type="transmembrane region" description="Helical" evidence="1">
    <location>
        <begin position="39"/>
        <end position="60"/>
    </location>
</feature>
<gene>
    <name evidence="2" type="ORF">QTN47_18720</name>
</gene>
<dbReference type="InterPro" id="IPR047662">
    <property type="entry name" value="SemiSWEET"/>
</dbReference>
<keyword evidence="1" id="KW-0472">Membrane</keyword>
<name>A0ABV3ZK76_9BACT</name>
<sequence>MDIAGSITGLTGIAAGVCTSVSLLPQLFKMLREKKADDISFVTLAILVTGLLLWVIYGVMKKDYPIVVTNSFSALVNIAVMVCTIIYKRKNQ</sequence>
<dbReference type="EMBL" id="JAULBC010000006">
    <property type="protein sequence ID" value="MEX6689549.1"/>
    <property type="molecule type" value="Genomic_DNA"/>
</dbReference>
<comment type="caution">
    <text evidence="2">The sequence shown here is derived from an EMBL/GenBank/DDBJ whole genome shotgun (WGS) entry which is preliminary data.</text>
</comment>
<evidence type="ECO:0000313" key="3">
    <source>
        <dbReference type="Proteomes" id="UP001560573"/>
    </source>
</evidence>
<keyword evidence="1" id="KW-1133">Transmembrane helix</keyword>
<accession>A0ABV3ZK76</accession>
<evidence type="ECO:0000313" key="2">
    <source>
        <dbReference type="EMBL" id="MEX6689549.1"/>
    </source>
</evidence>
<reference evidence="2 3" key="1">
    <citation type="submission" date="2023-07" db="EMBL/GenBank/DDBJ databases">
        <authorList>
            <person name="Lian W.-H."/>
        </authorList>
    </citation>
    <scope>NUCLEOTIDE SEQUENCE [LARGE SCALE GENOMIC DNA]</scope>
    <source>
        <strain evidence="2 3">SYSU DXS3180</strain>
    </source>
</reference>
<feature type="transmembrane region" description="Helical" evidence="1">
    <location>
        <begin position="6"/>
        <end position="27"/>
    </location>
</feature>
<dbReference type="NCBIfam" id="NF037968">
    <property type="entry name" value="SemiSWEET_2"/>
    <property type="match status" value="1"/>
</dbReference>
<dbReference type="Pfam" id="PF03083">
    <property type="entry name" value="MtN3_slv"/>
    <property type="match status" value="1"/>
</dbReference>
<organism evidence="2 3">
    <name type="scientific">Danxiaibacter flavus</name>
    <dbReference type="NCBI Taxonomy" id="3049108"/>
    <lineage>
        <taxon>Bacteria</taxon>
        <taxon>Pseudomonadati</taxon>
        <taxon>Bacteroidota</taxon>
        <taxon>Chitinophagia</taxon>
        <taxon>Chitinophagales</taxon>
        <taxon>Chitinophagaceae</taxon>
        <taxon>Danxiaibacter</taxon>
    </lineage>
</organism>
<protein>
    <submittedName>
        <fullName evidence="2">SemiSWEET transporter</fullName>
    </submittedName>
</protein>
<feature type="transmembrane region" description="Helical" evidence="1">
    <location>
        <begin position="66"/>
        <end position="87"/>
    </location>
</feature>
<dbReference type="RefSeq" id="WP_369330956.1">
    <property type="nucleotide sequence ID" value="NZ_JAULBC010000006.1"/>
</dbReference>
<dbReference type="Gene3D" id="1.20.1280.290">
    <property type="match status" value="1"/>
</dbReference>